<evidence type="ECO:0000256" key="6">
    <source>
        <dbReference type="ARBA" id="ARBA00022723"/>
    </source>
</evidence>
<dbReference type="PANTHER" id="PTHR20948">
    <property type="entry name" value="TRANSMEMBRANE PROTEIN 164"/>
    <property type="match status" value="1"/>
</dbReference>
<evidence type="ECO:0000256" key="4">
    <source>
        <dbReference type="ARBA" id="ARBA00012527"/>
    </source>
</evidence>
<evidence type="ECO:0000256" key="3">
    <source>
        <dbReference type="ARBA" id="ARBA00008266"/>
    </source>
</evidence>
<feature type="transmembrane region" description="Helical" evidence="11">
    <location>
        <begin position="201"/>
        <end position="226"/>
    </location>
</feature>
<evidence type="ECO:0000313" key="14">
    <source>
        <dbReference type="Proteomes" id="UP001163046"/>
    </source>
</evidence>
<dbReference type="OrthoDB" id="2011998at2759"/>
<keyword evidence="7 10" id="KW-0378">Hydrolase</keyword>
<evidence type="ECO:0000259" key="12">
    <source>
        <dbReference type="PROSITE" id="PS51462"/>
    </source>
</evidence>
<keyword evidence="11" id="KW-0472">Membrane</keyword>
<comment type="similarity">
    <text evidence="3">Belongs to the Nudix hydrolase family. DIPP subfamily.</text>
</comment>
<name>A0A9X0CDC2_9CNID</name>
<dbReference type="CDD" id="cd04666">
    <property type="entry name" value="NUDIX_DIPP2_like_Nudt4"/>
    <property type="match status" value="1"/>
</dbReference>
<proteinExistence type="inferred from homology"/>
<evidence type="ECO:0000256" key="8">
    <source>
        <dbReference type="ARBA" id="ARBA00022842"/>
    </source>
</evidence>
<comment type="cofactor">
    <cofactor evidence="1">
        <name>Mg(2+)</name>
        <dbReference type="ChEBI" id="CHEBI:18420"/>
    </cofactor>
</comment>
<dbReference type="FunFam" id="3.90.79.10:FF:000002">
    <property type="entry name" value="diphosphoinositol polyphosphate phosphohydrolase 1"/>
    <property type="match status" value="1"/>
</dbReference>
<dbReference type="Gene3D" id="3.90.79.10">
    <property type="entry name" value="Nucleoside Triphosphate Pyrophosphohydrolase"/>
    <property type="match status" value="1"/>
</dbReference>
<dbReference type="PROSITE" id="PS51462">
    <property type="entry name" value="NUDIX"/>
    <property type="match status" value="1"/>
</dbReference>
<keyword evidence="11" id="KW-1133">Transmembrane helix</keyword>
<dbReference type="InterPro" id="IPR026508">
    <property type="entry name" value="TMEM164"/>
</dbReference>
<dbReference type="GO" id="GO:0005737">
    <property type="term" value="C:cytoplasm"/>
    <property type="evidence" value="ECO:0007669"/>
    <property type="project" value="UniProtKB-SubCell"/>
</dbReference>
<comment type="caution">
    <text evidence="13">The sequence shown here is derived from an EMBL/GenBank/DDBJ whole genome shotgun (WGS) entry which is preliminary data.</text>
</comment>
<dbReference type="PRINTS" id="PR00502">
    <property type="entry name" value="NUDIXFAMILY"/>
</dbReference>
<dbReference type="EMBL" id="MU827805">
    <property type="protein sequence ID" value="KAJ7325984.1"/>
    <property type="molecule type" value="Genomic_DNA"/>
</dbReference>
<keyword evidence="8" id="KW-0460">Magnesium</keyword>
<reference evidence="13" key="1">
    <citation type="submission" date="2023-01" db="EMBL/GenBank/DDBJ databases">
        <title>Genome assembly of the deep-sea coral Lophelia pertusa.</title>
        <authorList>
            <person name="Herrera S."/>
            <person name="Cordes E."/>
        </authorList>
    </citation>
    <scope>NUCLEOTIDE SEQUENCE</scope>
    <source>
        <strain evidence="13">USNM1676648</strain>
        <tissue evidence="13">Polyp</tissue>
    </source>
</reference>
<feature type="transmembrane region" description="Helical" evidence="11">
    <location>
        <begin position="143"/>
        <end position="160"/>
    </location>
</feature>
<comment type="catalytic activity">
    <reaction evidence="9">
        <text>diphospho-myo-inositol polyphosphate + H2O = myo-inositol polyphosphate + phosphate.</text>
        <dbReference type="EC" id="3.6.1.52"/>
    </reaction>
</comment>
<dbReference type="Pfam" id="PF00293">
    <property type="entry name" value="NUDIX"/>
    <property type="match status" value="1"/>
</dbReference>
<evidence type="ECO:0000256" key="2">
    <source>
        <dbReference type="ARBA" id="ARBA00004496"/>
    </source>
</evidence>
<dbReference type="InterPro" id="IPR020476">
    <property type="entry name" value="Nudix_hydrolase"/>
</dbReference>
<comment type="subcellular location">
    <subcellularLocation>
        <location evidence="2">Cytoplasm</location>
    </subcellularLocation>
</comment>
<feature type="transmembrane region" description="Helical" evidence="11">
    <location>
        <begin position="246"/>
        <end position="270"/>
    </location>
</feature>
<dbReference type="InterPro" id="IPR020084">
    <property type="entry name" value="NUDIX_hydrolase_CS"/>
</dbReference>
<dbReference type="GO" id="GO:0008486">
    <property type="term" value="F:diphosphoinositol-polyphosphate diphosphatase activity"/>
    <property type="evidence" value="ECO:0007669"/>
    <property type="project" value="UniProtKB-EC"/>
</dbReference>
<keyword evidence="14" id="KW-1185">Reference proteome</keyword>
<sequence length="287" mass="32896">MIKNRQNSIRTKDEDGYTRRAGCICFKSEQEEEVLLVSSCRHPGRWVVPSGGVEPGEDSKEAAIREVVEEAGVRGRLGRFLGEFQNDVNQTRTSVYVLIVTEMLEKWEEDRTRSWFKVDIAKDMLNAKPYQQQYLAKACSGRIHNYLLFGALQAVLFPAVNTRLLPFEVTTYWMQHILILVVPFFLVSCQGPFSLEPVWDFTWATLTFTLFSIYMLLVLQPLGMILHVNLNNMVCPAVSDPFHGPYYRIIACCHQPVLIFVIGKIFCVVGHKFVEVLYGRPQPKKVE</sequence>
<evidence type="ECO:0000256" key="10">
    <source>
        <dbReference type="RuleBase" id="RU003476"/>
    </source>
</evidence>
<organism evidence="13 14">
    <name type="scientific">Desmophyllum pertusum</name>
    <dbReference type="NCBI Taxonomy" id="174260"/>
    <lineage>
        <taxon>Eukaryota</taxon>
        <taxon>Metazoa</taxon>
        <taxon>Cnidaria</taxon>
        <taxon>Anthozoa</taxon>
        <taxon>Hexacorallia</taxon>
        <taxon>Scleractinia</taxon>
        <taxon>Caryophylliina</taxon>
        <taxon>Caryophylliidae</taxon>
        <taxon>Desmophyllum</taxon>
    </lineage>
</organism>
<dbReference type="GO" id="GO:0046872">
    <property type="term" value="F:metal ion binding"/>
    <property type="evidence" value="ECO:0007669"/>
    <property type="project" value="UniProtKB-KW"/>
</dbReference>
<keyword evidence="5" id="KW-0963">Cytoplasm</keyword>
<evidence type="ECO:0000313" key="13">
    <source>
        <dbReference type="EMBL" id="KAJ7325984.1"/>
    </source>
</evidence>
<evidence type="ECO:0000256" key="9">
    <source>
        <dbReference type="ARBA" id="ARBA00033994"/>
    </source>
</evidence>
<feature type="transmembrane region" description="Helical" evidence="11">
    <location>
        <begin position="172"/>
        <end position="189"/>
    </location>
</feature>
<dbReference type="Proteomes" id="UP001163046">
    <property type="component" value="Unassembled WGS sequence"/>
</dbReference>
<gene>
    <name evidence="13" type="ORF">OS493_028706</name>
</gene>
<dbReference type="EC" id="3.6.1.52" evidence="4"/>
<dbReference type="PANTHER" id="PTHR20948:SF2">
    <property type="entry name" value="TRANSMEMBRANE PROTEIN 164"/>
    <property type="match status" value="1"/>
</dbReference>
<evidence type="ECO:0000256" key="5">
    <source>
        <dbReference type="ARBA" id="ARBA00022490"/>
    </source>
</evidence>
<keyword evidence="11" id="KW-0812">Transmembrane</keyword>
<dbReference type="SUPFAM" id="SSF55811">
    <property type="entry name" value="Nudix"/>
    <property type="match status" value="1"/>
</dbReference>
<feature type="domain" description="Nudix hydrolase" evidence="12">
    <location>
        <begin position="16"/>
        <end position="138"/>
    </location>
</feature>
<keyword evidence="6" id="KW-0479">Metal-binding</keyword>
<dbReference type="PROSITE" id="PS00893">
    <property type="entry name" value="NUDIX_BOX"/>
    <property type="match status" value="1"/>
</dbReference>
<evidence type="ECO:0000256" key="1">
    <source>
        <dbReference type="ARBA" id="ARBA00001946"/>
    </source>
</evidence>
<dbReference type="AlphaFoldDB" id="A0A9X0CDC2"/>
<dbReference type="InterPro" id="IPR015797">
    <property type="entry name" value="NUDIX_hydrolase-like_dom_sf"/>
</dbReference>
<accession>A0A9X0CDC2</accession>
<dbReference type="Pfam" id="PF14808">
    <property type="entry name" value="TMEM164"/>
    <property type="match status" value="1"/>
</dbReference>
<dbReference type="InterPro" id="IPR000086">
    <property type="entry name" value="NUDIX_hydrolase_dom"/>
</dbReference>
<evidence type="ECO:0000256" key="7">
    <source>
        <dbReference type="ARBA" id="ARBA00022801"/>
    </source>
</evidence>
<evidence type="ECO:0000256" key="11">
    <source>
        <dbReference type="SAM" id="Phobius"/>
    </source>
</evidence>
<protein>
    <recommendedName>
        <fullName evidence="4">diphosphoinositol-polyphosphate diphosphatase</fullName>
        <ecNumber evidence="4">3.6.1.52</ecNumber>
    </recommendedName>
</protein>
<dbReference type="InterPro" id="IPR047198">
    <property type="entry name" value="DDP-like_NUDIX"/>
</dbReference>